<dbReference type="FunFam" id="3.40.50.300:FF:000019">
    <property type="entry name" value="Translation initiation factor IF-2"/>
    <property type="match status" value="1"/>
</dbReference>
<evidence type="ECO:0000256" key="4">
    <source>
        <dbReference type="ARBA" id="ARBA00022741"/>
    </source>
</evidence>
<feature type="domain" description="Tr-type G" evidence="9">
    <location>
        <begin position="14"/>
        <end position="188"/>
    </location>
</feature>
<gene>
    <name evidence="10" type="primary">infB</name>
    <name evidence="10" type="ORF">COZ82_00460</name>
</gene>
<dbReference type="GO" id="GO:0003924">
    <property type="term" value="F:GTPase activity"/>
    <property type="evidence" value="ECO:0007669"/>
    <property type="project" value="InterPro"/>
</dbReference>
<dbReference type="InterPro" id="IPR015760">
    <property type="entry name" value="TIF_IF2"/>
</dbReference>
<dbReference type="InterPro" id="IPR000795">
    <property type="entry name" value="T_Tr_GTP-bd_dom"/>
</dbReference>
<evidence type="ECO:0000259" key="9">
    <source>
        <dbReference type="PROSITE" id="PS51722"/>
    </source>
</evidence>
<dbReference type="InterPro" id="IPR027417">
    <property type="entry name" value="P-loop_NTPase"/>
</dbReference>
<comment type="function">
    <text evidence="8">One of the essential components for the initiation of protein synthesis. Protects formylmethionyl-tRNA from spontaneous hydrolysis and promotes its binding to the 30S ribosomal subunits. Also involved in the hydrolysis of GTP during the formation of the 70S ribosomal complex.</text>
</comment>
<evidence type="ECO:0000256" key="5">
    <source>
        <dbReference type="ARBA" id="ARBA00022917"/>
    </source>
</evidence>
<dbReference type="InterPro" id="IPR053905">
    <property type="entry name" value="EF-G-like_DII"/>
</dbReference>
<dbReference type="SUPFAM" id="SSF50447">
    <property type="entry name" value="Translation proteins"/>
    <property type="match status" value="2"/>
</dbReference>
<dbReference type="PANTHER" id="PTHR43381">
    <property type="entry name" value="TRANSLATION INITIATION FACTOR IF-2-RELATED"/>
    <property type="match status" value="1"/>
</dbReference>
<keyword evidence="4" id="KW-0547">Nucleotide-binding</keyword>
<dbReference type="InterPro" id="IPR044145">
    <property type="entry name" value="IF2_II"/>
</dbReference>
<dbReference type="NCBIfam" id="TIGR00231">
    <property type="entry name" value="small_GTP"/>
    <property type="match status" value="1"/>
</dbReference>
<reference evidence="11" key="1">
    <citation type="submission" date="2017-09" db="EMBL/GenBank/DDBJ databases">
        <title>Depth-based differentiation of microbial function through sediment-hosted aquifers and enrichment of novel symbionts in the deep terrestrial subsurface.</title>
        <authorList>
            <person name="Probst A.J."/>
            <person name="Ladd B."/>
            <person name="Jarett J.K."/>
            <person name="Geller-Mcgrath D.E."/>
            <person name="Sieber C.M.K."/>
            <person name="Emerson J.B."/>
            <person name="Anantharaman K."/>
            <person name="Thomas B.C."/>
            <person name="Malmstrom R."/>
            <person name="Stieglmeier M."/>
            <person name="Klingl A."/>
            <person name="Woyke T."/>
            <person name="Ryan C.M."/>
            <person name="Banfield J.F."/>
        </authorList>
    </citation>
    <scope>NUCLEOTIDE SEQUENCE [LARGE SCALE GENOMIC DNA]</scope>
</reference>
<evidence type="ECO:0000313" key="10">
    <source>
        <dbReference type="EMBL" id="PIW97274.1"/>
    </source>
</evidence>
<evidence type="ECO:0000256" key="1">
    <source>
        <dbReference type="ARBA" id="ARBA00007733"/>
    </source>
</evidence>
<dbReference type="Gene3D" id="2.40.30.10">
    <property type="entry name" value="Translation factors"/>
    <property type="match status" value="2"/>
</dbReference>
<evidence type="ECO:0000256" key="7">
    <source>
        <dbReference type="NCBIfam" id="TIGR00487"/>
    </source>
</evidence>
<evidence type="ECO:0000256" key="8">
    <source>
        <dbReference type="RuleBase" id="RU000644"/>
    </source>
</evidence>
<dbReference type="AlphaFoldDB" id="A0A2M7IPW6"/>
<dbReference type="Pfam" id="PF00009">
    <property type="entry name" value="GTP_EFTU"/>
    <property type="match status" value="1"/>
</dbReference>
<dbReference type="PANTHER" id="PTHR43381:SF4">
    <property type="entry name" value="EUKARYOTIC TRANSLATION INITIATION FACTOR 5B"/>
    <property type="match status" value="1"/>
</dbReference>
<evidence type="ECO:0000256" key="2">
    <source>
        <dbReference type="ARBA" id="ARBA00020675"/>
    </source>
</evidence>
<protein>
    <recommendedName>
        <fullName evidence="2 7">Translation initiation factor IF-2</fullName>
    </recommendedName>
</protein>
<dbReference type="InterPro" id="IPR036925">
    <property type="entry name" value="TIF_IF2_dom3_sf"/>
</dbReference>
<dbReference type="FunFam" id="3.40.50.10050:FF:000001">
    <property type="entry name" value="Translation initiation factor IF-2"/>
    <property type="match status" value="1"/>
</dbReference>
<comment type="similarity">
    <text evidence="1 8">Belongs to the TRAFAC class translation factor GTPase superfamily. Classic translation factor GTPase family. IF-2 subfamily.</text>
</comment>
<dbReference type="InterPro" id="IPR000178">
    <property type="entry name" value="TF_IF2_bacterial-like"/>
</dbReference>
<dbReference type="PRINTS" id="PR00315">
    <property type="entry name" value="ELONGATNFCT"/>
</dbReference>
<dbReference type="NCBIfam" id="TIGR00487">
    <property type="entry name" value="IF-2"/>
    <property type="match status" value="1"/>
</dbReference>
<evidence type="ECO:0000256" key="3">
    <source>
        <dbReference type="ARBA" id="ARBA00022540"/>
    </source>
</evidence>
<dbReference type="CDD" id="cd03702">
    <property type="entry name" value="IF2_mtIF2_II"/>
    <property type="match status" value="1"/>
</dbReference>
<dbReference type="InterPro" id="IPR023115">
    <property type="entry name" value="TIF_IF2_dom3"/>
</dbReference>
<dbReference type="GO" id="GO:0005525">
    <property type="term" value="F:GTP binding"/>
    <property type="evidence" value="ECO:0007669"/>
    <property type="project" value="UniProtKB-KW"/>
</dbReference>
<keyword evidence="6" id="KW-0342">GTP-binding</keyword>
<evidence type="ECO:0000256" key="6">
    <source>
        <dbReference type="ARBA" id="ARBA00023134"/>
    </source>
</evidence>
<name>A0A2M7IPW6_9BACT</name>
<accession>A0A2M7IPW6</accession>
<dbReference type="EMBL" id="PFHR01000029">
    <property type="protein sequence ID" value="PIW97274.1"/>
    <property type="molecule type" value="Genomic_DNA"/>
</dbReference>
<dbReference type="InterPro" id="IPR005225">
    <property type="entry name" value="Small_GTP-bd"/>
</dbReference>
<dbReference type="Gene3D" id="3.40.50.10050">
    <property type="entry name" value="Translation initiation factor IF- 2, domain 3"/>
    <property type="match status" value="1"/>
</dbReference>
<proteinExistence type="inferred from homology"/>
<dbReference type="Gene3D" id="3.40.50.300">
    <property type="entry name" value="P-loop containing nucleotide triphosphate hydrolases"/>
    <property type="match status" value="1"/>
</dbReference>
<dbReference type="Pfam" id="PF11987">
    <property type="entry name" value="IF-2"/>
    <property type="match status" value="1"/>
</dbReference>
<dbReference type="PROSITE" id="PS51722">
    <property type="entry name" value="G_TR_2"/>
    <property type="match status" value="1"/>
</dbReference>
<dbReference type="InterPro" id="IPR009000">
    <property type="entry name" value="Transl_B-barrel_sf"/>
</dbReference>
<keyword evidence="3 8" id="KW-0396">Initiation factor</keyword>
<dbReference type="CDD" id="cd01887">
    <property type="entry name" value="IF2_eIF5B"/>
    <property type="match status" value="1"/>
</dbReference>
<dbReference type="Proteomes" id="UP000230837">
    <property type="component" value="Unassembled WGS sequence"/>
</dbReference>
<keyword evidence="5 8" id="KW-0648">Protein biosynthesis</keyword>
<dbReference type="GO" id="GO:0005737">
    <property type="term" value="C:cytoplasm"/>
    <property type="evidence" value="ECO:0007669"/>
    <property type="project" value="UniProtKB-UniRule"/>
</dbReference>
<organism evidence="10 11">
    <name type="scientific">Candidatus Kaiserbacteria bacterium CG_4_8_14_3_um_filter_38_9</name>
    <dbReference type="NCBI Taxonomy" id="1974599"/>
    <lineage>
        <taxon>Bacteria</taxon>
        <taxon>Candidatus Kaiseribacteriota</taxon>
    </lineage>
</organism>
<dbReference type="SUPFAM" id="SSF52540">
    <property type="entry name" value="P-loop containing nucleoside triphosphate hydrolases"/>
    <property type="match status" value="1"/>
</dbReference>
<evidence type="ECO:0000313" key="11">
    <source>
        <dbReference type="Proteomes" id="UP000230837"/>
    </source>
</evidence>
<sequence length="499" mass="53902">MTKNGKKTIANISKRPPIVVVMGHIDHGKSTLLDFIRKSHVVDNEAGGITQHLSAYVVKHETKDGNQETITFLDTPGHSAFQKMRLRGADVADIAILVVSAEDGVKPQTIEALECIKQAKIPFIVAINKIDKPEANITRTQASLIENEIYIEGMGGDIPWAPISAKTGEGISDLLDLIILASDLSELKGDQSAPAEGIVIEGKLDQKRGSTATLIITNGTLKSGQFIVSGTSFAPVRIMEDMNGKAIKEASLSTPVGIVGWSTIPKAGSKFYTVGSKKEAEVAMLKTITPLIADHKKSGLPTIPILIKADALGTLDAIEYELSAFVSDRISIRIINTGIGPISENDVQAVSATKDAIIVGFNVKIERGATDLAERLGVEIQAFNIIYELSDWLNTALKNRTPKVEEKIITGHAKVLKHFSTQKHTHILGGRIEDGVLKLGQGVRVFRRELEVAKGIIKNLQQQKSDIKLVNEGEFGLQIDAKNEIAPGDIIEGFEIVIT</sequence>
<dbReference type="SUPFAM" id="SSF52156">
    <property type="entry name" value="Initiation factor IF2/eIF5b, domain 3"/>
    <property type="match status" value="1"/>
</dbReference>
<comment type="caution">
    <text evidence="10">The sequence shown here is derived from an EMBL/GenBank/DDBJ whole genome shotgun (WGS) entry which is preliminary data.</text>
</comment>
<dbReference type="GO" id="GO:0003743">
    <property type="term" value="F:translation initiation factor activity"/>
    <property type="evidence" value="ECO:0007669"/>
    <property type="project" value="UniProtKB-UniRule"/>
</dbReference>
<dbReference type="Pfam" id="PF22042">
    <property type="entry name" value="EF-G_D2"/>
    <property type="match status" value="1"/>
</dbReference>